<comment type="caution">
    <text evidence="1">The sequence shown here is derived from an EMBL/GenBank/DDBJ whole genome shotgun (WGS) entry which is preliminary data.</text>
</comment>
<name>A0A1F5CBM7_9BACT</name>
<protein>
    <recommendedName>
        <fullName evidence="3">Helix-turn-helix domain-containing protein</fullName>
    </recommendedName>
</protein>
<evidence type="ECO:0000313" key="2">
    <source>
        <dbReference type="Proteomes" id="UP000177197"/>
    </source>
</evidence>
<sequence length="209" mass="23665">MTIQTEISGSDSKQYLSLREAAQLYGYTRDHLGLMIRRGRLEGVRLGNYYATTAVYMDEYIKNYSDTDDRKAKTKFSNKFRSNILDRKQSLSVPLVAVKRVVKSPEFVAVRQKSKTPDFGELQKHIDEVLAQAMPIDRRVSHQIAPTLVGKLPEPKFIAAASSLVSTTPAVESLPTPSELEIIILPIRKMHAFERQIIISQAKQQKKTM</sequence>
<reference evidence="1 2" key="1">
    <citation type="journal article" date="2016" name="Nat. Commun.">
        <title>Thousands of microbial genomes shed light on interconnected biogeochemical processes in an aquifer system.</title>
        <authorList>
            <person name="Anantharaman K."/>
            <person name="Brown C.T."/>
            <person name="Hug L.A."/>
            <person name="Sharon I."/>
            <person name="Castelle C.J."/>
            <person name="Probst A.J."/>
            <person name="Thomas B.C."/>
            <person name="Singh A."/>
            <person name="Wilkins M.J."/>
            <person name="Karaoz U."/>
            <person name="Brodie E.L."/>
            <person name="Williams K.H."/>
            <person name="Hubbard S.S."/>
            <person name="Banfield J.F."/>
        </authorList>
    </citation>
    <scope>NUCLEOTIDE SEQUENCE [LARGE SCALE GENOMIC DNA]</scope>
</reference>
<dbReference type="AlphaFoldDB" id="A0A1F5CBM7"/>
<evidence type="ECO:0000313" key="1">
    <source>
        <dbReference type="EMBL" id="OGD40218.1"/>
    </source>
</evidence>
<dbReference type="EMBL" id="MEYV01000011">
    <property type="protein sequence ID" value="OGD40218.1"/>
    <property type="molecule type" value="Genomic_DNA"/>
</dbReference>
<dbReference type="Proteomes" id="UP000177197">
    <property type="component" value="Unassembled WGS sequence"/>
</dbReference>
<gene>
    <name evidence="1" type="ORF">A3I30_03050</name>
</gene>
<accession>A0A1F5CBM7</accession>
<proteinExistence type="predicted"/>
<organism evidence="1 2">
    <name type="scientific">Candidatus Azambacteria bacterium RIFCSPLOWO2_02_FULL_44_14</name>
    <dbReference type="NCBI Taxonomy" id="1797306"/>
    <lineage>
        <taxon>Bacteria</taxon>
        <taxon>Candidatus Azamiibacteriota</taxon>
    </lineage>
</organism>
<evidence type="ECO:0008006" key="3">
    <source>
        <dbReference type="Google" id="ProtNLM"/>
    </source>
</evidence>